<dbReference type="Gene3D" id="4.10.140.10">
    <property type="entry name" value="Thrombin light chain domain"/>
    <property type="match status" value="1"/>
</dbReference>
<evidence type="ECO:0000256" key="13">
    <source>
        <dbReference type="RuleBase" id="RU363034"/>
    </source>
</evidence>
<feature type="domain" description="Gla" evidence="17">
    <location>
        <begin position="41"/>
        <end position="95"/>
    </location>
</feature>
<dbReference type="PROSITE" id="PS50070">
    <property type="entry name" value="KRINGLE_2"/>
    <property type="match status" value="2"/>
</dbReference>
<dbReference type="InterPro" id="IPR038178">
    <property type="entry name" value="Kringle_sf"/>
</dbReference>
<dbReference type="PRINTS" id="PR00018">
    <property type="entry name" value="KRINGLE"/>
</dbReference>
<comment type="catalytic activity">
    <reaction evidence="1">
        <text>Selective cleavage of Arg-|-Gly bonds in fibrinogen to form fibrin and release fibrinopeptides A and B.</text>
        <dbReference type="EC" id="3.4.21.5"/>
    </reaction>
</comment>
<dbReference type="InterPro" id="IPR009003">
    <property type="entry name" value="Peptidase_S1_PA"/>
</dbReference>
<dbReference type="InterPro" id="IPR037111">
    <property type="entry name" value="Thrombin_light_chain_sf"/>
</dbReference>
<keyword evidence="6 14" id="KW-0732">Signal</keyword>
<dbReference type="Pfam" id="PF00594">
    <property type="entry name" value="Gla"/>
    <property type="match status" value="1"/>
</dbReference>
<reference evidence="18" key="3">
    <citation type="submission" date="2025-09" db="UniProtKB">
        <authorList>
            <consortium name="Ensembl"/>
        </authorList>
    </citation>
    <scope>IDENTIFICATION</scope>
</reference>
<evidence type="ECO:0000256" key="9">
    <source>
        <dbReference type="ARBA" id="ARBA00023180"/>
    </source>
</evidence>
<evidence type="ECO:0000256" key="6">
    <source>
        <dbReference type="ARBA" id="ARBA00022729"/>
    </source>
</evidence>
<keyword evidence="5 12" id="KW-0420">Kringle</keyword>
<evidence type="ECO:0000256" key="14">
    <source>
        <dbReference type="SAM" id="SignalP"/>
    </source>
</evidence>
<dbReference type="InterPro" id="IPR018992">
    <property type="entry name" value="Thrombin_light_chain"/>
</dbReference>
<evidence type="ECO:0000256" key="11">
    <source>
        <dbReference type="ARBA" id="ARBA00049579"/>
    </source>
</evidence>
<dbReference type="EC" id="3.4.21.5" evidence="2"/>
<dbReference type="PROSITE" id="PS50240">
    <property type="entry name" value="TRYPSIN_DOM"/>
    <property type="match status" value="1"/>
</dbReference>
<dbReference type="GO" id="GO:0006508">
    <property type="term" value="P:proteolysis"/>
    <property type="evidence" value="ECO:0007669"/>
    <property type="project" value="UniProtKB-KW"/>
</dbReference>
<dbReference type="InterPro" id="IPR033116">
    <property type="entry name" value="TRYPSIN_SER"/>
</dbReference>
<dbReference type="Gene3D" id="4.10.740.10">
    <property type="entry name" value="Coagulation Factor IX"/>
    <property type="match status" value="1"/>
</dbReference>
<proteinExistence type="predicted"/>
<dbReference type="SUPFAM" id="SSF57630">
    <property type="entry name" value="GLA-domain"/>
    <property type="match status" value="1"/>
</dbReference>
<dbReference type="SUPFAM" id="SSF57440">
    <property type="entry name" value="Kringle-like"/>
    <property type="match status" value="2"/>
</dbReference>
<feature type="domain" description="Kringle" evidence="15">
    <location>
        <begin position="117"/>
        <end position="194"/>
    </location>
</feature>
<feature type="chain" id="PRO_5017266497" description="Prothrombin" evidence="14">
    <location>
        <begin position="24"/>
        <end position="620"/>
    </location>
</feature>
<evidence type="ECO:0000313" key="19">
    <source>
        <dbReference type="Proteomes" id="UP001501920"/>
    </source>
</evidence>
<feature type="domain" description="Kringle" evidence="15">
    <location>
        <begin position="213"/>
        <end position="294"/>
    </location>
</feature>
<dbReference type="InterPro" id="IPR000294">
    <property type="entry name" value="GLA_domain"/>
</dbReference>
<evidence type="ECO:0000259" key="16">
    <source>
        <dbReference type="PROSITE" id="PS50240"/>
    </source>
</evidence>
<evidence type="ECO:0000256" key="4">
    <source>
        <dbReference type="ARBA" id="ARBA00022486"/>
    </source>
</evidence>
<dbReference type="InterPro" id="IPR001314">
    <property type="entry name" value="Peptidase_S1A"/>
</dbReference>
<dbReference type="GO" id="GO:0030168">
    <property type="term" value="P:platelet activation"/>
    <property type="evidence" value="ECO:0007669"/>
    <property type="project" value="TreeGrafter"/>
</dbReference>
<comment type="function">
    <text evidence="11">Thrombin, which cleaves bonds after Arg and Lys, converts fibrinogen to fibrin and activates factors V, VII, VIII, XIII, and, in complex with thrombomodulin, protein C. Functions in blood homeostasis, inflammation and wound healing. Activates coagulation factor XI (F11); activation is promoted by the contact with negatively charged surfaces. Triggers the production of pro-inflammatory cytokines, such as MCP-1/CCL2 and IL8/CXCL8, in endothelial cells.</text>
</comment>
<dbReference type="Pfam" id="PF09396">
    <property type="entry name" value="Thrombin_light"/>
    <property type="match status" value="1"/>
</dbReference>
<organism evidence="18 19">
    <name type="scientific">Pygocentrus nattereri</name>
    <name type="common">Red-bellied piranha</name>
    <dbReference type="NCBI Taxonomy" id="42514"/>
    <lineage>
        <taxon>Eukaryota</taxon>
        <taxon>Metazoa</taxon>
        <taxon>Chordata</taxon>
        <taxon>Craniata</taxon>
        <taxon>Vertebrata</taxon>
        <taxon>Euteleostomi</taxon>
        <taxon>Actinopterygii</taxon>
        <taxon>Neopterygii</taxon>
        <taxon>Teleostei</taxon>
        <taxon>Ostariophysi</taxon>
        <taxon>Characiformes</taxon>
        <taxon>Characoidei</taxon>
        <taxon>Pygocentrus</taxon>
    </lineage>
</organism>
<dbReference type="CDD" id="cd00108">
    <property type="entry name" value="KR"/>
    <property type="match status" value="2"/>
</dbReference>
<dbReference type="AlphaFoldDB" id="A0A3B4EL18"/>
<evidence type="ECO:0000256" key="3">
    <source>
        <dbReference type="ARBA" id="ARBA00014840"/>
    </source>
</evidence>
<accession>A0A3B4EL18</accession>
<reference evidence="18 19" key="1">
    <citation type="submission" date="2020-10" db="EMBL/GenBank/DDBJ databases">
        <title>Pygocentrus nattereri (red-bellied piranha) genome, fPygNat1, primary haplotype.</title>
        <authorList>
            <person name="Myers G."/>
            <person name="Meyer A."/>
            <person name="Karagic N."/>
            <person name="Pippel M."/>
            <person name="Winkler S."/>
            <person name="Tracey A."/>
            <person name="Wood J."/>
            <person name="Formenti G."/>
            <person name="Howe K."/>
            <person name="Fedrigo O."/>
            <person name="Jarvis E.D."/>
        </authorList>
    </citation>
    <scope>NUCLEOTIDE SEQUENCE [LARGE SCALE GENOMIC DNA]</scope>
</reference>
<dbReference type="PANTHER" id="PTHR24254">
    <property type="entry name" value="PROTHROMBIN"/>
    <property type="match status" value="1"/>
</dbReference>
<dbReference type="CDD" id="cd00190">
    <property type="entry name" value="Tryp_SPc"/>
    <property type="match status" value="1"/>
</dbReference>
<dbReference type="GO" id="GO:0005509">
    <property type="term" value="F:calcium ion binding"/>
    <property type="evidence" value="ECO:0007669"/>
    <property type="project" value="InterPro"/>
</dbReference>
<dbReference type="GO" id="GO:0006953">
    <property type="term" value="P:acute-phase response"/>
    <property type="evidence" value="ECO:0007669"/>
    <property type="project" value="UniProtKB-KW"/>
</dbReference>
<evidence type="ECO:0000256" key="7">
    <source>
        <dbReference type="ARBA" id="ARBA00022737"/>
    </source>
</evidence>
<name>A0A3B4EL18_PYGNA</name>
<keyword evidence="8" id="KW-1015">Disulfide bond</keyword>
<dbReference type="FunFam" id="2.40.10.10:FF:000085">
    <property type="entry name" value="Prothrombin"/>
    <property type="match status" value="1"/>
</dbReference>
<keyword evidence="13" id="KW-0720">Serine protease</keyword>
<dbReference type="SUPFAM" id="SSF50494">
    <property type="entry name" value="Trypsin-like serine proteases"/>
    <property type="match status" value="1"/>
</dbReference>
<keyword evidence="19" id="KW-1185">Reference proteome</keyword>
<keyword evidence="7" id="KW-0677">Repeat</keyword>
<keyword evidence="4" id="KW-0011">Acute phase</keyword>
<dbReference type="InterPro" id="IPR013806">
    <property type="entry name" value="Kringle-like"/>
</dbReference>
<dbReference type="PROSITE" id="PS00021">
    <property type="entry name" value="KRINGLE_1"/>
    <property type="match status" value="1"/>
</dbReference>
<protein>
    <recommendedName>
        <fullName evidence="3">Prothrombin</fullName>
        <ecNumber evidence="2">3.4.21.5</ecNumber>
    </recommendedName>
    <alternativeName>
        <fullName evidence="10">Coagulation factor II</fullName>
    </alternativeName>
</protein>
<dbReference type="InterPro" id="IPR018056">
    <property type="entry name" value="Kringle_CS"/>
</dbReference>
<evidence type="ECO:0000256" key="8">
    <source>
        <dbReference type="ARBA" id="ARBA00023157"/>
    </source>
</evidence>
<evidence type="ECO:0000256" key="10">
    <source>
        <dbReference type="ARBA" id="ARBA00032835"/>
    </source>
</evidence>
<reference evidence="18" key="2">
    <citation type="submission" date="2025-08" db="UniProtKB">
        <authorList>
            <consortium name="Ensembl"/>
        </authorList>
    </citation>
    <scope>IDENTIFICATION</scope>
</reference>
<dbReference type="PROSITE" id="PS00134">
    <property type="entry name" value="TRYPSIN_HIS"/>
    <property type="match status" value="1"/>
</dbReference>
<dbReference type="PROSITE" id="PS00135">
    <property type="entry name" value="TRYPSIN_SER"/>
    <property type="match status" value="1"/>
</dbReference>
<dbReference type="InterPro" id="IPR017857">
    <property type="entry name" value="Coagulation_fac-like_Gla_dom"/>
</dbReference>
<keyword evidence="9" id="KW-0325">Glycoprotein</keyword>
<evidence type="ECO:0000313" key="18">
    <source>
        <dbReference type="Ensembl" id="ENSPNAP00000035949.1"/>
    </source>
</evidence>
<dbReference type="InterPro" id="IPR051659">
    <property type="entry name" value="Serine_Protease_S1-Domain"/>
</dbReference>
<dbReference type="PROSITE" id="PS50998">
    <property type="entry name" value="GLA_2"/>
    <property type="match status" value="1"/>
</dbReference>
<dbReference type="GO" id="GO:0004252">
    <property type="term" value="F:serine-type endopeptidase activity"/>
    <property type="evidence" value="ECO:0007669"/>
    <property type="project" value="UniProtKB-EC"/>
</dbReference>
<dbReference type="Gene3D" id="2.40.20.10">
    <property type="entry name" value="Plasminogen Kringle 4"/>
    <property type="match status" value="2"/>
</dbReference>
<dbReference type="InterPro" id="IPR000001">
    <property type="entry name" value="Kringle"/>
</dbReference>
<dbReference type="FunFam" id="2.40.10.10:FF:000004">
    <property type="entry name" value="Tryptase gamma 1"/>
    <property type="match status" value="1"/>
</dbReference>
<dbReference type="InterPro" id="IPR018114">
    <property type="entry name" value="TRYPSIN_HIS"/>
</dbReference>
<gene>
    <name evidence="18" type="primary">F2</name>
</gene>
<evidence type="ECO:0000256" key="2">
    <source>
        <dbReference type="ARBA" id="ARBA00012174"/>
    </source>
</evidence>
<evidence type="ECO:0000256" key="1">
    <source>
        <dbReference type="ARBA" id="ARBA00001621"/>
    </source>
</evidence>
<comment type="caution">
    <text evidence="12">Lacks conserved residue(s) required for the propagation of feature annotation.</text>
</comment>
<dbReference type="SMART" id="SM00130">
    <property type="entry name" value="KR"/>
    <property type="match status" value="2"/>
</dbReference>
<dbReference type="GeneTree" id="ENSGT00940000164059"/>
<dbReference type="STRING" id="42514.ENSPNAP00000035949"/>
<dbReference type="Ensembl" id="ENSPNAT00000039602.2">
    <property type="protein sequence ID" value="ENSPNAP00000035949.1"/>
    <property type="gene ID" value="ENSPNAG00000026900.2"/>
</dbReference>
<evidence type="ECO:0000256" key="12">
    <source>
        <dbReference type="PROSITE-ProRule" id="PRU00121"/>
    </source>
</evidence>
<keyword evidence="13" id="KW-0378">Hydrolase</keyword>
<dbReference type="PANTHER" id="PTHR24254:SF10">
    <property type="entry name" value="PROTHROMBIN"/>
    <property type="match status" value="1"/>
</dbReference>
<dbReference type="PRINTS" id="PR00001">
    <property type="entry name" value="GLABLOOD"/>
</dbReference>
<evidence type="ECO:0000256" key="5">
    <source>
        <dbReference type="ARBA" id="ARBA00022572"/>
    </source>
</evidence>
<evidence type="ECO:0000259" key="17">
    <source>
        <dbReference type="PROSITE" id="PS50998"/>
    </source>
</evidence>
<dbReference type="InterPro" id="IPR035972">
    <property type="entry name" value="GLA-like_dom_SF"/>
</dbReference>
<dbReference type="SMART" id="SM00020">
    <property type="entry name" value="Tryp_SPc"/>
    <property type="match status" value="1"/>
</dbReference>
<dbReference type="GO" id="GO:0005615">
    <property type="term" value="C:extracellular space"/>
    <property type="evidence" value="ECO:0007669"/>
    <property type="project" value="TreeGrafter"/>
</dbReference>
<sequence>MGAVPAPLLVTLLISQVLQLTFCYDVFIDGKKASQVIRVRRANTPFEELKQGNLERECVEEICSHEEAREVFEQTDKTVRTVAFCYTATWKHIKHNTLKRTADNIVKIRTCIHHKDNCYLNIGDHYSGNVSITVSGKKCQYWKSNFPHKITEVNATELKLPENFCRNPDKSPGGPWCFTSDPTVRREKCAVAKCGTYIKAGFTQDQCGICKTECLAGSGETYTGDLSVTLQGHTCLDWSLPKVKALSVGKDFKPEVQLLKNHCRNPDGDLEGPWCYVMSAAGNITMDYCNLELCDAPLEGKVEEDSDRKRTTSEKRSTFFSPRSFGQGEEECGVRPLFEKVSKADETESDLIKSYAKRIVGGLTAEVGSAPWQVMLFKRSPQELLCGASLISDQWILTAAHCILYPPWNKNFTIDDILVRLGKHYRAKYERGTEKIVAIDEIIIHPKYNWKENLNRDIALLHMKKPVTFTNEIHPVCLPTKSVANLLMSEGFKGRVTGWGNLKESWTSNPQNLPSVLQQIHLPIVNQDVCRKSTSIRVTDNMFCAGFSPDDTQRGDACEGDSGGPFVMKNPDDNRWYQIGVVSWGEGCDRDGKYGFYTHLFRMRRWMRKVIEKSDSTDDD</sequence>
<keyword evidence="13" id="KW-0645">Protease</keyword>
<dbReference type="FunFam" id="4.10.740.10:FF:000001">
    <property type="entry name" value="vitamin K-dependent protein S"/>
    <property type="match status" value="1"/>
</dbReference>
<feature type="domain" description="Peptidase S1" evidence="16">
    <location>
        <begin position="359"/>
        <end position="612"/>
    </location>
</feature>
<dbReference type="InterPro" id="IPR001254">
    <property type="entry name" value="Trypsin_dom"/>
</dbReference>
<dbReference type="Pfam" id="PF00089">
    <property type="entry name" value="Trypsin"/>
    <property type="match status" value="1"/>
</dbReference>
<dbReference type="GO" id="GO:0030194">
    <property type="term" value="P:positive regulation of blood coagulation"/>
    <property type="evidence" value="ECO:0007669"/>
    <property type="project" value="TreeGrafter"/>
</dbReference>
<dbReference type="Proteomes" id="UP001501920">
    <property type="component" value="Chromosome 25"/>
</dbReference>
<dbReference type="SMART" id="SM00069">
    <property type="entry name" value="GLA"/>
    <property type="match status" value="1"/>
</dbReference>
<evidence type="ECO:0000259" key="15">
    <source>
        <dbReference type="PROSITE" id="PS50070"/>
    </source>
</evidence>
<dbReference type="Gene3D" id="2.40.10.10">
    <property type="entry name" value="Trypsin-like serine proteases"/>
    <property type="match status" value="2"/>
</dbReference>
<dbReference type="Pfam" id="PF00051">
    <property type="entry name" value="Kringle"/>
    <property type="match status" value="2"/>
</dbReference>
<dbReference type="InterPro" id="IPR043504">
    <property type="entry name" value="Peptidase_S1_PA_chymotrypsin"/>
</dbReference>
<dbReference type="PRINTS" id="PR00722">
    <property type="entry name" value="CHYMOTRYPSIN"/>
</dbReference>
<feature type="signal peptide" evidence="14">
    <location>
        <begin position="1"/>
        <end position="23"/>
    </location>
</feature>